<dbReference type="Proteomes" id="UP000886998">
    <property type="component" value="Unassembled WGS sequence"/>
</dbReference>
<keyword evidence="2" id="KW-1185">Reference proteome</keyword>
<comment type="caution">
    <text evidence="1">The sequence shown here is derived from an EMBL/GenBank/DDBJ whole genome shotgun (WGS) entry which is preliminary data.</text>
</comment>
<organism evidence="1 2">
    <name type="scientific">Trichonephila inaurata madagascariensis</name>
    <dbReference type="NCBI Taxonomy" id="2747483"/>
    <lineage>
        <taxon>Eukaryota</taxon>
        <taxon>Metazoa</taxon>
        <taxon>Ecdysozoa</taxon>
        <taxon>Arthropoda</taxon>
        <taxon>Chelicerata</taxon>
        <taxon>Arachnida</taxon>
        <taxon>Araneae</taxon>
        <taxon>Araneomorphae</taxon>
        <taxon>Entelegynae</taxon>
        <taxon>Araneoidea</taxon>
        <taxon>Nephilidae</taxon>
        <taxon>Trichonephila</taxon>
        <taxon>Trichonephila inaurata</taxon>
    </lineage>
</organism>
<evidence type="ECO:0000313" key="2">
    <source>
        <dbReference type="Proteomes" id="UP000886998"/>
    </source>
</evidence>
<dbReference type="OrthoDB" id="10284746at2759"/>
<protein>
    <submittedName>
        <fullName evidence="1">Uncharacterized protein</fullName>
    </submittedName>
</protein>
<evidence type="ECO:0000313" key="1">
    <source>
        <dbReference type="EMBL" id="GFY77650.1"/>
    </source>
</evidence>
<gene>
    <name evidence="1" type="ORF">TNIN_216411</name>
</gene>
<accession>A0A8X6YR51</accession>
<sequence length="109" mass="12602">MTDPRKRKNILFFSTELGRGKLLFCSPVTSAHWQTWRDHRFSPSNPFGMISLFDHLLFLRYSLPTPTTCVPPTPFSSLPKNLNDFGNPTPAWRPKLKTARRFHLENGTN</sequence>
<dbReference type="EMBL" id="BMAV01022540">
    <property type="protein sequence ID" value="GFY77650.1"/>
    <property type="molecule type" value="Genomic_DNA"/>
</dbReference>
<dbReference type="AlphaFoldDB" id="A0A8X6YR51"/>
<reference evidence="1" key="1">
    <citation type="submission" date="2020-08" db="EMBL/GenBank/DDBJ databases">
        <title>Multicomponent nature underlies the extraordinary mechanical properties of spider dragline silk.</title>
        <authorList>
            <person name="Kono N."/>
            <person name="Nakamura H."/>
            <person name="Mori M."/>
            <person name="Yoshida Y."/>
            <person name="Ohtoshi R."/>
            <person name="Malay A.D."/>
            <person name="Moran D.A.P."/>
            <person name="Tomita M."/>
            <person name="Numata K."/>
            <person name="Arakawa K."/>
        </authorList>
    </citation>
    <scope>NUCLEOTIDE SEQUENCE</scope>
</reference>
<proteinExistence type="predicted"/>
<name>A0A8X6YR51_9ARAC</name>